<feature type="transmembrane region" description="Helical" evidence="14">
    <location>
        <begin position="423"/>
        <end position="439"/>
    </location>
</feature>
<dbReference type="PROSITE" id="PS00211">
    <property type="entry name" value="ABC_TRANSPORTER_1"/>
    <property type="match status" value="1"/>
</dbReference>
<keyword evidence="10 14" id="KW-1133">Transmembrane helix</keyword>
<keyword evidence="18" id="KW-1185">Reference proteome</keyword>
<evidence type="ECO:0000256" key="9">
    <source>
        <dbReference type="ARBA" id="ARBA00022967"/>
    </source>
</evidence>
<keyword evidence="11 14" id="KW-0472">Membrane</keyword>
<dbReference type="InterPro" id="IPR044746">
    <property type="entry name" value="ABCC_6TM_D1"/>
</dbReference>
<dbReference type="InterPro" id="IPR011527">
    <property type="entry name" value="ABC1_TM_dom"/>
</dbReference>
<dbReference type="CDD" id="cd18579">
    <property type="entry name" value="ABC_6TM_ABCC_D1"/>
    <property type="match status" value="1"/>
</dbReference>
<dbReference type="InterPro" id="IPR003593">
    <property type="entry name" value="AAA+_ATPase"/>
</dbReference>
<protein>
    <recommendedName>
        <fullName evidence="3">ABC-type xenobiotic transporter</fullName>
        <ecNumber evidence="3">7.6.2.2</ecNumber>
    </recommendedName>
</protein>
<feature type="transmembrane region" description="Helical" evidence="14">
    <location>
        <begin position="343"/>
        <end position="360"/>
    </location>
</feature>
<keyword evidence="8 17" id="KW-0067">ATP-binding</keyword>
<evidence type="ECO:0000256" key="8">
    <source>
        <dbReference type="ARBA" id="ARBA00022840"/>
    </source>
</evidence>
<dbReference type="CDD" id="cd03250">
    <property type="entry name" value="ABCC_MRP_domain1"/>
    <property type="match status" value="1"/>
</dbReference>
<feature type="transmembrane region" description="Helical" evidence="14">
    <location>
        <begin position="109"/>
        <end position="131"/>
    </location>
</feature>
<dbReference type="FunFam" id="1.20.1560.10:FF:000003">
    <property type="entry name" value="ABC transporter C family member 10"/>
    <property type="match status" value="1"/>
</dbReference>
<evidence type="ECO:0000256" key="4">
    <source>
        <dbReference type="ARBA" id="ARBA00022448"/>
    </source>
</evidence>
<feature type="transmembrane region" description="Helical" evidence="14">
    <location>
        <begin position="74"/>
        <end position="97"/>
    </location>
</feature>
<sequence length="1493" mass="167458">MEEPEASFKGIKIMLTGDVSNFHQTPRLLHGFSESIYLGFLLLVFVTWLNRNFRSNSNGVPKQILRSNSGALCYKQTLFCCVTLVLLNIFMCFLNLLDWYRNGWTNGNIGTVWDMLLGTFVWLFVAVYVHTHVSNSREYRYPYILRVWWVLFFSVSCFCLVLDYAYYKHDGYVTVQVLVFDASSTFVNLFLCYVGFSGKSEGETINHSLQESFLNGEFETVDTILTPARTRSIFSLLTFSWIHPLISKGYKKSLDLEDVPELDSVDNARASLSVLRNKLESYKKENNRITTLCLAKAVIWTTRKDIIITGLLAIVCTLASFVGPFLIDAFVEYLHGERDLSDGFFLVSAFFVAKIMECLAQRHQDFKLQQAEMRARSALVAMIYHKGLTLSSLSKQRQSNGEIINLVAVDAERIGEFSRYMHNPWLVVMQVGLALAILYKNLGVASLAAFASTLLVVSTNIPLGRFQKKFQEELMKYKDKRMKTTSEILKNMRILKLHGWEMKFLSRIHDIRKDEARCLYRNVFNMAMTTFAFWVAPTFVAVATFGTCIIAGIPLDSGKVLSAIATFKILQESAYNLPGTISMIAQTKVSFDRIASLLRLDDFDSDVVEMVPQGNSDTAVEITDGNFSYDVTSCSPTLSDINFKVVHGMRVAVCGAVGSGKSSLLSCILGEVPKLSGHVKLSGTKAYVGQSPWIQSGKIEDNILFGKEMDRERYEKVLEACDLRKDLEVFSFGDKTIIGERGINLSGGQKQRIQIARALYQDADIYLFDDPFSAVDAHTGSHLFKECLLNFLEMKTVIYVTHQVEFLPVADLILVLKDGKITQAGKYNNILKSGSSFIELVGAHKKALLEIDYVGKTLASNIMDVNENQESQGTFQKVTQNEIYPKGKKRQLVEEEERVKGKVGLSAYWKYITIAYGGALIPLILLAQITFELLQISGNHWITWASPMSESNKTHLGSEVIIVYVAFGIGCAFCVLARAMLVMKAGYEAANKLFYEMHFSIFRAPMSFFDSNPSGRVLNRASTDQSTVDVKIADTMILFVAVVIQLLGAIIVMSLGAWPVFILFFPLIVSCIRLQQYFLPSARELIRLAGVCKAPVIQHFSETMSGSTTIRSFDQKDRFEDMCLKLLDNYSSPKLHAAGVNDWLSLRLDMLSSIVFAFTLIFLVSIPHGTIDPITAGLAVTYGLYLNKLQVWVIQKLCNVEIRFISVERIFQYCSIPSEPPLVIDSNRPDHLWPSDGKVDIFQLQVRYGQHMPLVLRGLTCTFHGGTKTGIVGRTGSGKSTLIQTLFRIVEPAGGKILVDGINISSIGIHDLRSKLSIIPQDPTMFNGTVRSNMDPLEEYTDNQIWEALDKCQIGDDVRKKEGQLNSEVTENGENWSMGQRQLVCLGRVLLKKSKILVLDEATASVDTATDNMIQETIRQHFSDSTVITIAHRITTVVNSDMVLVLNNGLVEEYDSPRKLLEGKSSFSKLVAEYSMRSNSTDKSTHESRLMCS</sequence>
<gene>
    <name evidence="17" type="ORF">CTI12_AA420140</name>
</gene>
<dbReference type="EMBL" id="PKPP01006540">
    <property type="protein sequence ID" value="PWA56182.1"/>
    <property type="molecule type" value="Genomic_DNA"/>
</dbReference>
<dbReference type="SMART" id="SM00382">
    <property type="entry name" value="AAA"/>
    <property type="match status" value="2"/>
</dbReference>
<feature type="transmembrane region" description="Helical" evidence="14">
    <location>
        <begin position="1036"/>
        <end position="1069"/>
    </location>
</feature>
<dbReference type="Gene3D" id="3.40.50.300">
    <property type="entry name" value="P-loop containing nucleotide triphosphate hydrolases"/>
    <property type="match status" value="2"/>
</dbReference>
<feature type="domain" description="ABC transporter" evidence="15">
    <location>
        <begin position="1239"/>
        <end position="1473"/>
    </location>
</feature>
<evidence type="ECO:0000256" key="5">
    <source>
        <dbReference type="ARBA" id="ARBA00022692"/>
    </source>
</evidence>
<comment type="catalytic activity">
    <reaction evidence="12">
        <text>ATP + H2O + xenobioticSide 1 = ADP + phosphate + xenobioticSide 2.</text>
        <dbReference type="EC" id="7.6.2.2"/>
    </reaction>
</comment>
<evidence type="ECO:0000256" key="6">
    <source>
        <dbReference type="ARBA" id="ARBA00022737"/>
    </source>
</evidence>
<feature type="domain" description="ABC transmembrane type-1" evidence="16">
    <location>
        <begin position="307"/>
        <end position="586"/>
    </location>
</feature>
<dbReference type="CDD" id="cd03244">
    <property type="entry name" value="ABCC_MRP_domain2"/>
    <property type="match status" value="1"/>
</dbReference>
<keyword evidence="6" id="KW-0677">Repeat</keyword>
<feature type="domain" description="ABC transporter" evidence="15">
    <location>
        <begin position="620"/>
        <end position="843"/>
    </location>
</feature>
<feature type="transmembrane region" description="Helical" evidence="14">
    <location>
        <begin position="306"/>
        <end position="331"/>
    </location>
</feature>
<dbReference type="FunFam" id="3.40.50.300:FF:000169">
    <property type="entry name" value="ABC transporter C family member 3"/>
    <property type="match status" value="1"/>
</dbReference>
<feature type="transmembrane region" description="Helical" evidence="14">
    <location>
        <begin position="35"/>
        <end position="53"/>
    </location>
</feature>
<feature type="domain" description="ABC transmembrane type-1" evidence="16">
    <location>
        <begin position="919"/>
        <end position="1186"/>
    </location>
</feature>
<evidence type="ECO:0000256" key="7">
    <source>
        <dbReference type="ARBA" id="ARBA00022741"/>
    </source>
</evidence>
<dbReference type="GO" id="GO:0016887">
    <property type="term" value="F:ATP hydrolysis activity"/>
    <property type="evidence" value="ECO:0007669"/>
    <property type="project" value="InterPro"/>
</dbReference>
<dbReference type="FunFam" id="1.20.1560.10:FF:000002">
    <property type="entry name" value="ABC transporter C family member 5"/>
    <property type="match status" value="1"/>
</dbReference>
<dbReference type="Gene3D" id="1.20.1560.10">
    <property type="entry name" value="ABC transporter type 1, transmembrane domain"/>
    <property type="match status" value="2"/>
</dbReference>
<feature type="transmembrane region" description="Helical" evidence="14">
    <location>
        <begin position="445"/>
        <end position="466"/>
    </location>
</feature>
<feature type="transmembrane region" description="Helical" evidence="14">
    <location>
        <begin position="961"/>
        <end position="981"/>
    </location>
</feature>
<dbReference type="Proteomes" id="UP000245207">
    <property type="component" value="Unassembled WGS sequence"/>
</dbReference>
<evidence type="ECO:0000256" key="12">
    <source>
        <dbReference type="ARBA" id="ARBA00034018"/>
    </source>
</evidence>
<evidence type="ECO:0000256" key="11">
    <source>
        <dbReference type="ARBA" id="ARBA00023136"/>
    </source>
</evidence>
<keyword evidence="7" id="KW-0547">Nucleotide-binding</keyword>
<evidence type="ECO:0000313" key="17">
    <source>
        <dbReference type="EMBL" id="PWA56182.1"/>
    </source>
</evidence>
<evidence type="ECO:0000259" key="15">
    <source>
        <dbReference type="PROSITE" id="PS50893"/>
    </source>
</evidence>
<dbReference type="CDD" id="cd18580">
    <property type="entry name" value="ABC_6TM_ABCC_D2"/>
    <property type="match status" value="1"/>
</dbReference>
<dbReference type="SUPFAM" id="SSF90123">
    <property type="entry name" value="ABC transporter transmembrane region"/>
    <property type="match status" value="2"/>
</dbReference>
<evidence type="ECO:0000259" key="16">
    <source>
        <dbReference type="PROSITE" id="PS50929"/>
    </source>
</evidence>
<dbReference type="InterPro" id="IPR050173">
    <property type="entry name" value="ABC_transporter_C-like"/>
</dbReference>
<evidence type="ECO:0000256" key="14">
    <source>
        <dbReference type="SAM" id="Phobius"/>
    </source>
</evidence>
<evidence type="ECO:0000256" key="3">
    <source>
        <dbReference type="ARBA" id="ARBA00012191"/>
    </source>
</evidence>
<proteinExistence type="inferred from homology"/>
<dbReference type="OrthoDB" id="6500128at2759"/>
<dbReference type="PROSITE" id="PS50929">
    <property type="entry name" value="ABC_TM1F"/>
    <property type="match status" value="2"/>
</dbReference>
<dbReference type="Pfam" id="PF00005">
    <property type="entry name" value="ABC_tran"/>
    <property type="match status" value="2"/>
</dbReference>
<organism evidence="17 18">
    <name type="scientific">Artemisia annua</name>
    <name type="common">Sweet wormwood</name>
    <dbReference type="NCBI Taxonomy" id="35608"/>
    <lineage>
        <taxon>Eukaryota</taxon>
        <taxon>Viridiplantae</taxon>
        <taxon>Streptophyta</taxon>
        <taxon>Embryophyta</taxon>
        <taxon>Tracheophyta</taxon>
        <taxon>Spermatophyta</taxon>
        <taxon>Magnoliopsida</taxon>
        <taxon>eudicotyledons</taxon>
        <taxon>Gunneridae</taxon>
        <taxon>Pentapetalae</taxon>
        <taxon>asterids</taxon>
        <taxon>campanulids</taxon>
        <taxon>Asterales</taxon>
        <taxon>Asteraceae</taxon>
        <taxon>Asteroideae</taxon>
        <taxon>Anthemideae</taxon>
        <taxon>Artemisiinae</taxon>
        <taxon>Artemisia</taxon>
    </lineage>
</organism>
<evidence type="ECO:0000256" key="2">
    <source>
        <dbReference type="ARBA" id="ARBA00009726"/>
    </source>
</evidence>
<feature type="transmembrane region" description="Helical" evidence="14">
    <location>
        <begin position="531"/>
        <end position="553"/>
    </location>
</feature>
<evidence type="ECO:0000256" key="1">
    <source>
        <dbReference type="ARBA" id="ARBA00004141"/>
    </source>
</evidence>
<dbReference type="PANTHER" id="PTHR24223:SF458">
    <property type="entry name" value="ABC-TYPE XENOBIOTIC TRANSPORTER"/>
    <property type="match status" value="1"/>
</dbReference>
<dbReference type="InterPro" id="IPR027417">
    <property type="entry name" value="P-loop_NTPase"/>
</dbReference>
<dbReference type="PANTHER" id="PTHR24223">
    <property type="entry name" value="ATP-BINDING CASSETTE SUB-FAMILY C"/>
    <property type="match status" value="1"/>
</dbReference>
<dbReference type="InterPro" id="IPR036640">
    <property type="entry name" value="ABC1_TM_sf"/>
</dbReference>
<comment type="caution">
    <text evidence="17">The sequence shown here is derived from an EMBL/GenBank/DDBJ whole genome shotgun (WGS) entry which is preliminary data.</text>
</comment>
<dbReference type="STRING" id="35608.A0A2U1M4K2"/>
<feature type="transmembrane region" description="Helical" evidence="14">
    <location>
        <begin position="173"/>
        <end position="196"/>
    </location>
</feature>
<dbReference type="SUPFAM" id="SSF52540">
    <property type="entry name" value="P-loop containing nucleoside triphosphate hydrolases"/>
    <property type="match status" value="2"/>
</dbReference>
<accession>A0A2U1M4K2</accession>
<dbReference type="InterPro" id="IPR017871">
    <property type="entry name" value="ABC_transporter-like_CS"/>
</dbReference>
<evidence type="ECO:0000256" key="13">
    <source>
        <dbReference type="SAM" id="Coils"/>
    </source>
</evidence>
<comment type="similarity">
    <text evidence="2">Belongs to the ABC transporter superfamily. ABCC family. Conjugate transporter (TC 3.A.1.208) subfamily.</text>
</comment>
<keyword evidence="13" id="KW-0175">Coiled coil</keyword>
<dbReference type="InterPro" id="IPR003439">
    <property type="entry name" value="ABC_transporter-like_ATP-bd"/>
</dbReference>
<feature type="transmembrane region" description="Helical" evidence="14">
    <location>
        <begin position="143"/>
        <end position="167"/>
    </location>
</feature>
<feature type="transmembrane region" description="Helical" evidence="14">
    <location>
        <begin position="573"/>
        <end position="591"/>
    </location>
</feature>
<name>A0A2U1M4K2_ARTAN</name>
<comment type="subcellular location">
    <subcellularLocation>
        <location evidence="1">Membrane</location>
        <topology evidence="1">Multi-pass membrane protein</topology>
    </subcellularLocation>
</comment>
<dbReference type="Pfam" id="PF00664">
    <property type="entry name" value="ABC_membrane"/>
    <property type="match status" value="2"/>
</dbReference>
<dbReference type="EC" id="7.6.2.2" evidence="3"/>
<dbReference type="GO" id="GO:0016020">
    <property type="term" value="C:membrane"/>
    <property type="evidence" value="ECO:0007669"/>
    <property type="project" value="UniProtKB-SubCell"/>
</dbReference>
<keyword evidence="4" id="KW-0813">Transport</keyword>
<feature type="transmembrane region" description="Helical" evidence="14">
    <location>
        <begin position="908"/>
        <end position="931"/>
    </location>
</feature>
<dbReference type="GO" id="GO:0005524">
    <property type="term" value="F:ATP binding"/>
    <property type="evidence" value="ECO:0007669"/>
    <property type="project" value="UniProtKB-KW"/>
</dbReference>
<evidence type="ECO:0000313" key="18">
    <source>
        <dbReference type="Proteomes" id="UP000245207"/>
    </source>
</evidence>
<keyword evidence="5 14" id="KW-0812">Transmembrane</keyword>
<evidence type="ECO:0000256" key="10">
    <source>
        <dbReference type="ARBA" id="ARBA00022989"/>
    </source>
</evidence>
<dbReference type="PROSITE" id="PS50893">
    <property type="entry name" value="ABC_TRANSPORTER_2"/>
    <property type="match status" value="2"/>
</dbReference>
<reference evidence="17 18" key="1">
    <citation type="journal article" date="2018" name="Mol. Plant">
        <title>The genome of Artemisia annua provides insight into the evolution of Asteraceae family and artemisinin biosynthesis.</title>
        <authorList>
            <person name="Shen Q."/>
            <person name="Zhang L."/>
            <person name="Liao Z."/>
            <person name="Wang S."/>
            <person name="Yan T."/>
            <person name="Shi P."/>
            <person name="Liu M."/>
            <person name="Fu X."/>
            <person name="Pan Q."/>
            <person name="Wang Y."/>
            <person name="Lv Z."/>
            <person name="Lu X."/>
            <person name="Zhang F."/>
            <person name="Jiang W."/>
            <person name="Ma Y."/>
            <person name="Chen M."/>
            <person name="Hao X."/>
            <person name="Li L."/>
            <person name="Tang Y."/>
            <person name="Lv G."/>
            <person name="Zhou Y."/>
            <person name="Sun X."/>
            <person name="Brodelius P.E."/>
            <person name="Rose J.K.C."/>
            <person name="Tang K."/>
        </authorList>
    </citation>
    <scope>NUCLEOTIDE SEQUENCE [LARGE SCALE GENOMIC DNA]</scope>
    <source>
        <strain evidence="18">cv. Huhao1</strain>
        <tissue evidence="17">Leaf</tissue>
    </source>
</reference>
<feature type="coiled-coil region" evidence="13">
    <location>
        <begin position="265"/>
        <end position="292"/>
    </location>
</feature>
<dbReference type="FunFam" id="3.40.50.300:FF:000508">
    <property type="entry name" value="ABC transporter C family member 5"/>
    <property type="match status" value="1"/>
</dbReference>
<dbReference type="GO" id="GO:0008559">
    <property type="term" value="F:ABC-type xenobiotic transporter activity"/>
    <property type="evidence" value="ECO:0007669"/>
    <property type="project" value="UniProtKB-EC"/>
</dbReference>
<keyword evidence="9" id="KW-1278">Translocase</keyword>
<dbReference type="InterPro" id="IPR044726">
    <property type="entry name" value="ABCC_6TM_D2"/>
</dbReference>